<sequence>MDHPTDHRFHPPLGVTRGARPDEGDHPVRFGFARNTVRALVVLVAAAVLAPAGPAFAQTTDRLVEISVYSEAMGREIPLRVLRPADTSVPRPTLYLLNGAGGGEDAANWFDRTDIREFFADENVNVVVPMSGAFNYYTDWIADDPELGRHKWTTFLTSELPPQIDARFGTTGVNALAGISMAGTSVLSLAQSAPELYRSVGAYSGCAETSTPLGRLAIQLVVEARGGGDTENMWGSPEGGGWEAHDPVVNAERLRGIDLYVSSGSGLPGQYDRLDAPGIEGDVELYANQMLLGTTIEAATNVCTHRLAHRLGELGIPATFDFRPTGTHSWMYWQEQLHASWPLLRAALTR</sequence>
<organism evidence="2 3">
    <name type="scientific">Rhodococcus rhodnii</name>
    <dbReference type="NCBI Taxonomy" id="38312"/>
    <lineage>
        <taxon>Bacteria</taxon>
        <taxon>Bacillati</taxon>
        <taxon>Actinomycetota</taxon>
        <taxon>Actinomycetes</taxon>
        <taxon>Mycobacteriales</taxon>
        <taxon>Nocardiaceae</taxon>
        <taxon>Rhodococcus</taxon>
    </lineage>
</organism>
<name>A0A6P2CM16_9NOCA</name>
<dbReference type="PANTHER" id="PTHR48098:SF1">
    <property type="entry name" value="DIACYLGLYCEROL ACYLTRANSFERASE_MYCOLYLTRANSFERASE AG85A"/>
    <property type="match status" value="1"/>
</dbReference>
<protein>
    <submittedName>
        <fullName evidence="2">Esterase family protein</fullName>
    </submittedName>
</protein>
<dbReference type="InterPro" id="IPR050583">
    <property type="entry name" value="Mycobacterial_A85_antigen"/>
</dbReference>
<proteinExistence type="predicted"/>
<dbReference type="InterPro" id="IPR029058">
    <property type="entry name" value="AB_hydrolase_fold"/>
</dbReference>
<dbReference type="Gene3D" id="3.40.50.1820">
    <property type="entry name" value="alpha/beta hydrolase"/>
    <property type="match status" value="1"/>
</dbReference>
<gene>
    <name evidence="2" type="ORF">DW322_19945</name>
</gene>
<dbReference type="SUPFAM" id="SSF53474">
    <property type="entry name" value="alpha/beta-Hydrolases"/>
    <property type="match status" value="1"/>
</dbReference>
<evidence type="ECO:0000256" key="1">
    <source>
        <dbReference type="SAM" id="MobiDB-lite"/>
    </source>
</evidence>
<dbReference type="PANTHER" id="PTHR48098">
    <property type="entry name" value="ENTEROCHELIN ESTERASE-RELATED"/>
    <property type="match status" value="1"/>
</dbReference>
<dbReference type="RefSeq" id="WP_010836690.1">
    <property type="nucleotide sequence ID" value="NZ_QRCM01000001.1"/>
</dbReference>
<dbReference type="Proteomes" id="UP000471120">
    <property type="component" value="Unassembled WGS sequence"/>
</dbReference>
<dbReference type="EMBL" id="QRCM01000001">
    <property type="protein sequence ID" value="TXG92028.1"/>
    <property type="molecule type" value="Genomic_DNA"/>
</dbReference>
<dbReference type="InterPro" id="IPR000801">
    <property type="entry name" value="Esterase-like"/>
</dbReference>
<evidence type="ECO:0000313" key="3">
    <source>
        <dbReference type="Proteomes" id="UP000471120"/>
    </source>
</evidence>
<dbReference type="GO" id="GO:0016747">
    <property type="term" value="F:acyltransferase activity, transferring groups other than amino-acyl groups"/>
    <property type="evidence" value="ECO:0007669"/>
    <property type="project" value="TreeGrafter"/>
</dbReference>
<accession>A0A6P2CM16</accession>
<dbReference type="AlphaFoldDB" id="A0A6P2CM16"/>
<comment type="caution">
    <text evidence="2">The sequence shown here is derived from an EMBL/GenBank/DDBJ whole genome shotgun (WGS) entry which is preliminary data.</text>
</comment>
<feature type="region of interest" description="Disordered" evidence="1">
    <location>
        <begin position="1"/>
        <end position="22"/>
    </location>
</feature>
<reference evidence="2 3" key="1">
    <citation type="submission" date="2018-07" db="EMBL/GenBank/DDBJ databases">
        <title>Genome sequence of Rhodococcus rhodnii ATCC 35071 from Rhodnius prolixus.</title>
        <authorList>
            <person name="Patel V."/>
            <person name="Vogel K.J."/>
        </authorList>
    </citation>
    <scope>NUCLEOTIDE SEQUENCE [LARGE SCALE GENOMIC DNA]</scope>
    <source>
        <strain evidence="2 3">ATCC 35071</strain>
    </source>
</reference>
<dbReference type="Pfam" id="PF00756">
    <property type="entry name" value="Esterase"/>
    <property type="match status" value="1"/>
</dbReference>
<evidence type="ECO:0000313" key="2">
    <source>
        <dbReference type="EMBL" id="TXG92028.1"/>
    </source>
</evidence>